<dbReference type="PANTHER" id="PTHR43798">
    <property type="entry name" value="MONOACYLGLYCEROL LIPASE"/>
    <property type="match status" value="1"/>
</dbReference>
<protein>
    <submittedName>
        <fullName evidence="3">Pimeloyl-ACP methyl ester carboxylesterase</fullName>
    </submittedName>
</protein>
<dbReference type="Proteomes" id="UP000246145">
    <property type="component" value="Unassembled WGS sequence"/>
</dbReference>
<comment type="caution">
    <text evidence="3">The sequence shown here is derived from an EMBL/GenBank/DDBJ whole genome shotgun (WGS) entry which is preliminary data.</text>
</comment>
<dbReference type="GO" id="GO:0016787">
    <property type="term" value="F:hydrolase activity"/>
    <property type="evidence" value="ECO:0007669"/>
    <property type="project" value="UniProtKB-KW"/>
</dbReference>
<dbReference type="PANTHER" id="PTHR43798:SF31">
    <property type="entry name" value="AB HYDROLASE SUPERFAMILY PROTEIN YCLE"/>
    <property type="match status" value="1"/>
</dbReference>
<proteinExistence type="predicted"/>
<gene>
    <name evidence="3" type="ORF">C7440_2406</name>
</gene>
<feature type="domain" description="AB hydrolase-1" evidence="2">
    <location>
        <begin position="22"/>
        <end position="155"/>
    </location>
</feature>
<dbReference type="AlphaFoldDB" id="A0A2U1CKY6"/>
<sequence length="270" mass="30713">MPSIKVNNCNFEYELAGKGRDIVFIHGEIHGMQYWEHQIKEFSRDFRCLTYNRRGHKGTEWTDYGFSLVNQAKDLEALIKELGIERPVIVALAFGTTVAVQYAIDNPDKVAGMVLGAWSELHDAPRYMEVWRAASERVAPVLEHEGREAMIDLLRREGGHNIYRVIPKQEGPFREKVIQMMASHPLEHYKRGMLEFGHSVPNLVPRFSQLDIPVLGLCGADDPYLDCPETLANMKNFKEAPSIPGAARYVNWQKPDEFNAAVRPFIEGCA</sequence>
<dbReference type="EMBL" id="QEKO01000003">
    <property type="protein sequence ID" value="PVY61676.1"/>
    <property type="molecule type" value="Genomic_DNA"/>
</dbReference>
<dbReference type="InterPro" id="IPR029058">
    <property type="entry name" value="AB_hydrolase_fold"/>
</dbReference>
<dbReference type="Pfam" id="PF00561">
    <property type="entry name" value="Abhydrolase_1"/>
    <property type="match status" value="1"/>
</dbReference>
<evidence type="ECO:0000256" key="1">
    <source>
        <dbReference type="ARBA" id="ARBA00022801"/>
    </source>
</evidence>
<dbReference type="SUPFAM" id="SSF53474">
    <property type="entry name" value="alpha/beta-Hydrolases"/>
    <property type="match status" value="1"/>
</dbReference>
<reference evidence="3 4" key="1">
    <citation type="submission" date="2018-04" db="EMBL/GenBank/DDBJ databases">
        <title>Genomic Encyclopedia of Type Strains, Phase IV (KMG-IV): sequencing the most valuable type-strain genomes for metagenomic binning, comparative biology and taxonomic classification.</title>
        <authorList>
            <person name="Goeker M."/>
        </authorList>
    </citation>
    <scope>NUCLEOTIDE SEQUENCE [LARGE SCALE GENOMIC DNA]</scope>
    <source>
        <strain evidence="3 4">DSM 10065</strain>
    </source>
</reference>
<evidence type="ECO:0000313" key="3">
    <source>
        <dbReference type="EMBL" id="PVY61676.1"/>
    </source>
</evidence>
<dbReference type="InterPro" id="IPR050266">
    <property type="entry name" value="AB_hydrolase_sf"/>
</dbReference>
<dbReference type="InterPro" id="IPR000073">
    <property type="entry name" value="AB_hydrolase_1"/>
</dbReference>
<dbReference type="Gene3D" id="3.40.50.1820">
    <property type="entry name" value="alpha/beta hydrolase"/>
    <property type="match status" value="1"/>
</dbReference>
<accession>A0A2U1CKY6</accession>
<keyword evidence="4" id="KW-1185">Reference proteome</keyword>
<dbReference type="RefSeq" id="WP_165832566.1">
    <property type="nucleotide sequence ID" value="NZ_JACCEX010000003.1"/>
</dbReference>
<evidence type="ECO:0000259" key="2">
    <source>
        <dbReference type="Pfam" id="PF00561"/>
    </source>
</evidence>
<keyword evidence="1" id="KW-0378">Hydrolase</keyword>
<evidence type="ECO:0000313" key="4">
    <source>
        <dbReference type="Proteomes" id="UP000246145"/>
    </source>
</evidence>
<name>A0A2U1CKY6_9BURK</name>
<dbReference type="GO" id="GO:0016020">
    <property type="term" value="C:membrane"/>
    <property type="evidence" value="ECO:0007669"/>
    <property type="project" value="TreeGrafter"/>
</dbReference>
<organism evidence="3 4">
    <name type="scientific">Pusillimonas noertemannii</name>
    <dbReference type="NCBI Taxonomy" id="305977"/>
    <lineage>
        <taxon>Bacteria</taxon>
        <taxon>Pseudomonadati</taxon>
        <taxon>Pseudomonadota</taxon>
        <taxon>Betaproteobacteria</taxon>
        <taxon>Burkholderiales</taxon>
        <taxon>Alcaligenaceae</taxon>
        <taxon>Pusillimonas</taxon>
    </lineage>
</organism>